<dbReference type="EMBL" id="CADCUS010000255">
    <property type="protein sequence ID" value="CAA9405850.1"/>
    <property type="molecule type" value="Genomic_DNA"/>
</dbReference>
<keyword evidence="2" id="KW-0378">Hydrolase</keyword>
<feature type="compositionally biased region" description="Basic residues" evidence="1">
    <location>
        <begin position="156"/>
        <end position="165"/>
    </location>
</feature>
<reference evidence="2" key="1">
    <citation type="submission" date="2020-02" db="EMBL/GenBank/DDBJ databases">
        <authorList>
            <person name="Meier V. D."/>
        </authorList>
    </citation>
    <scope>NUCLEOTIDE SEQUENCE</scope>
    <source>
        <strain evidence="2">AVDCRST_MAG66</strain>
    </source>
</reference>
<evidence type="ECO:0000256" key="1">
    <source>
        <dbReference type="SAM" id="MobiDB-lite"/>
    </source>
</evidence>
<feature type="compositionally biased region" description="Basic and acidic residues" evidence="1">
    <location>
        <begin position="95"/>
        <end position="106"/>
    </location>
</feature>
<dbReference type="AlphaFoldDB" id="A0A6J4P491"/>
<dbReference type="GO" id="GO:0043756">
    <property type="term" value="F:adenosylcobinamide hydrolase activity"/>
    <property type="evidence" value="ECO:0007669"/>
    <property type="project" value="UniProtKB-EC"/>
</dbReference>
<feature type="region of interest" description="Disordered" evidence="1">
    <location>
        <begin position="40"/>
        <end position="207"/>
    </location>
</feature>
<evidence type="ECO:0000313" key="2">
    <source>
        <dbReference type="EMBL" id="CAA9405850.1"/>
    </source>
</evidence>
<accession>A0A6J4P491</accession>
<protein>
    <submittedName>
        <fullName evidence="2">Adenosylcobinamide amidohydrolase</fullName>
        <ecNumber evidence="2">3.5.1.90</ecNumber>
    </submittedName>
</protein>
<feature type="non-terminal residue" evidence="2">
    <location>
        <position position="207"/>
    </location>
</feature>
<organism evidence="2">
    <name type="scientific">uncultured Pseudonocardia sp</name>
    <dbReference type="NCBI Taxonomy" id="211455"/>
    <lineage>
        <taxon>Bacteria</taxon>
        <taxon>Bacillati</taxon>
        <taxon>Actinomycetota</taxon>
        <taxon>Actinomycetes</taxon>
        <taxon>Pseudonocardiales</taxon>
        <taxon>Pseudonocardiaceae</taxon>
        <taxon>Pseudonocardia</taxon>
        <taxon>environmental samples</taxon>
    </lineage>
</organism>
<name>A0A6J4P491_9PSEU</name>
<feature type="compositionally biased region" description="Basic residues" evidence="1">
    <location>
        <begin position="7"/>
        <end position="16"/>
    </location>
</feature>
<proteinExistence type="predicted"/>
<sequence>AAPRGRAAPRRRHRRTPPGPGLAVPGTAALRLVRRARRWAGGAGVGGERRGPRAVPPRPGPAPGPHRRRAGPARPRHRPAHRGPRPRVHDRRGRRGELCRDRRPVRADLGCGARRRVPAAPRDHQPRRARPGAAVGRRAGQRRGDGDGGQDPGPGRGRRPRHGYGQRRGGGPLPARRHGAVRRSPLDVGRPPGPRRPRGGGSRRHPL</sequence>
<dbReference type="EC" id="3.5.1.90" evidence="2"/>
<feature type="compositionally biased region" description="Basic residues" evidence="1">
    <location>
        <begin position="193"/>
        <end position="207"/>
    </location>
</feature>
<feature type="compositionally biased region" description="Basic residues" evidence="1">
    <location>
        <begin position="65"/>
        <end position="94"/>
    </location>
</feature>
<feature type="compositionally biased region" description="Pro residues" evidence="1">
    <location>
        <begin position="54"/>
        <end position="64"/>
    </location>
</feature>
<feature type="region of interest" description="Disordered" evidence="1">
    <location>
        <begin position="1"/>
        <end position="27"/>
    </location>
</feature>
<feature type="non-terminal residue" evidence="2">
    <location>
        <position position="1"/>
    </location>
</feature>
<gene>
    <name evidence="2" type="ORF">AVDCRST_MAG66-1718</name>
</gene>